<dbReference type="Gene3D" id="3.30.450.40">
    <property type="match status" value="1"/>
</dbReference>
<dbReference type="InterPro" id="IPR005471">
    <property type="entry name" value="Tscrpt_reg_IclR_N"/>
</dbReference>
<sequence length="246" mass="27051">MEKLPSQPILGLIDGMEVLQLLAGAEVQMSGADISRTLGIERTKVNRILKTLAYQGFAEVSVNKKYRLGPAIHVLSAQILHGSYLIKKALKYLVELTELNVVVAMGVLWKDKVAYTYHWEPGISPMDGLGRVDLFPATLSSIGLKLLAGKRDEQIQEIIDFKSDIPGFKSSDEFMDKINKIRAQGYSNTVYSGNKSIAVKIGVSSNVAIALAHIGNEMPMEDYIKILNEKAQLIEKCTNKVLSSKG</sequence>
<dbReference type="InterPro" id="IPR036388">
    <property type="entry name" value="WH-like_DNA-bd_sf"/>
</dbReference>
<evidence type="ECO:0000313" key="4">
    <source>
        <dbReference type="EMBL" id="MBD0833924.1"/>
    </source>
</evidence>
<proteinExistence type="predicted"/>
<dbReference type="SUPFAM" id="SSF46785">
    <property type="entry name" value="Winged helix' DNA-binding domain"/>
    <property type="match status" value="1"/>
</dbReference>
<dbReference type="GO" id="GO:0003677">
    <property type="term" value="F:DNA binding"/>
    <property type="evidence" value="ECO:0007669"/>
    <property type="project" value="InterPro"/>
</dbReference>
<dbReference type="InterPro" id="IPR036390">
    <property type="entry name" value="WH_DNA-bd_sf"/>
</dbReference>
<dbReference type="GO" id="GO:0045892">
    <property type="term" value="P:negative regulation of DNA-templated transcription"/>
    <property type="evidence" value="ECO:0007669"/>
    <property type="project" value="TreeGrafter"/>
</dbReference>
<dbReference type="AlphaFoldDB" id="A0A8J6UEE9"/>
<protein>
    <submittedName>
        <fullName evidence="4">Helix-turn-helix domain-containing protein</fullName>
    </submittedName>
</protein>
<comment type="caution">
    <text evidence="4">The sequence shown here is derived from an EMBL/GenBank/DDBJ whole genome shotgun (WGS) entry which is preliminary data.</text>
</comment>
<reference evidence="4" key="2">
    <citation type="submission" date="2020-09" db="EMBL/GenBank/DDBJ databases">
        <authorList>
            <person name="Wu Z."/>
        </authorList>
    </citation>
    <scope>NUCLEOTIDE SEQUENCE</scope>
    <source>
        <strain evidence="4">SC17</strain>
    </source>
</reference>
<keyword evidence="1" id="KW-0805">Transcription regulation</keyword>
<evidence type="ECO:0000259" key="3">
    <source>
        <dbReference type="PROSITE" id="PS51077"/>
    </source>
</evidence>
<dbReference type="EMBL" id="JACVXC010000001">
    <property type="protein sequence ID" value="MBD0833924.1"/>
    <property type="molecule type" value="Genomic_DNA"/>
</dbReference>
<dbReference type="InterPro" id="IPR050707">
    <property type="entry name" value="HTH_MetabolicPath_Reg"/>
</dbReference>
<dbReference type="InterPro" id="IPR029016">
    <property type="entry name" value="GAF-like_dom_sf"/>
</dbReference>
<feature type="domain" description="HTH iclR-type" evidence="3">
    <location>
        <begin position="9"/>
        <end position="70"/>
    </location>
</feature>
<gene>
    <name evidence="4" type="ORF">ICJ84_00600</name>
</gene>
<keyword evidence="5" id="KW-1185">Reference proteome</keyword>
<keyword evidence="2" id="KW-0804">Transcription</keyword>
<dbReference type="RefSeq" id="WP_188214421.1">
    <property type="nucleotide sequence ID" value="NZ_BAABGH010000004.1"/>
</dbReference>
<dbReference type="SMART" id="SM00346">
    <property type="entry name" value="HTH_ICLR"/>
    <property type="match status" value="1"/>
</dbReference>
<dbReference type="PANTHER" id="PTHR30136">
    <property type="entry name" value="HELIX-TURN-HELIX TRANSCRIPTIONAL REGULATOR, ICLR FAMILY"/>
    <property type="match status" value="1"/>
</dbReference>
<evidence type="ECO:0000256" key="1">
    <source>
        <dbReference type="ARBA" id="ARBA00023015"/>
    </source>
</evidence>
<dbReference type="Gene3D" id="1.10.10.10">
    <property type="entry name" value="Winged helix-like DNA-binding domain superfamily/Winged helix DNA-binding domain"/>
    <property type="match status" value="1"/>
</dbReference>
<organism evidence="4 5">
    <name type="scientific">Aestuariibaculum suncheonense</name>
    <dbReference type="NCBI Taxonomy" id="1028745"/>
    <lineage>
        <taxon>Bacteria</taxon>
        <taxon>Pseudomonadati</taxon>
        <taxon>Bacteroidota</taxon>
        <taxon>Flavobacteriia</taxon>
        <taxon>Flavobacteriales</taxon>
        <taxon>Flavobacteriaceae</taxon>
    </lineage>
</organism>
<dbReference type="PANTHER" id="PTHR30136:SF34">
    <property type="entry name" value="TRANSCRIPTIONAL REGULATOR"/>
    <property type="match status" value="1"/>
</dbReference>
<dbReference type="PROSITE" id="PS51077">
    <property type="entry name" value="HTH_ICLR"/>
    <property type="match status" value="1"/>
</dbReference>
<dbReference type="SUPFAM" id="SSF55781">
    <property type="entry name" value="GAF domain-like"/>
    <property type="match status" value="1"/>
</dbReference>
<dbReference type="GO" id="GO:0003700">
    <property type="term" value="F:DNA-binding transcription factor activity"/>
    <property type="evidence" value="ECO:0007669"/>
    <property type="project" value="TreeGrafter"/>
</dbReference>
<evidence type="ECO:0000313" key="5">
    <source>
        <dbReference type="Proteomes" id="UP000602057"/>
    </source>
</evidence>
<accession>A0A8J6UEE9</accession>
<dbReference type="Proteomes" id="UP000602057">
    <property type="component" value="Unassembled WGS sequence"/>
</dbReference>
<dbReference type="Pfam" id="PF09339">
    <property type="entry name" value="HTH_IclR"/>
    <property type="match status" value="1"/>
</dbReference>
<reference evidence="4" key="1">
    <citation type="journal article" date="2013" name="Int. J. Syst. Evol. Microbiol.">
        <title>Aestuariibaculum suncheonense gen. nov., sp. nov., a marine bacterium of the family Flavobacteriaceae isolated from a tidal flat and emended descriptions of the genera Gaetbulibacter and Tamlana.</title>
        <authorList>
            <person name="Jeong S.H."/>
            <person name="Park M.S."/>
            <person name="Jin H.M."/>
            <person name="Lee K."/>
            <person name="Park W."/>
            <person name="Jeon C.O."/>
        </authorList>
    </citation>
    <scope>NUCLEOTIDE SEQUENCE</scope>
    <source>
        <strain evidence="4">SC17</strain>
    </source>
</reference>
<evidence type="ECO:0000256" key="2">
    <source>
        <dbReference type="ARBA" id="ARBA00023163"/>
    </source>
</evidence>
<name>A0A8J6UEE9_9FLAO</name>